<organism evidence="16 17">
    <name type="scientific">Gordonia humi</name>
    <dbReference type="NCBI Taxonomy" id="686429"/>
    <lineage>
        <taxon>Bacteria</taxon>
        <taxon>Bacillati</taxon>
        <taxon>Actinomycetota</taxon>
        <taxon>Actinomycetes</taxon>
        <taxon>Mycobacteriales</taxon>
        <taxon>Gordoniaceae</taxon>
        <taxon>Gordonia</taxon>
    </lineage>
</organism>
<feature type="transmembrane region" description="Helical" evidence="14">
    <location>
        <begin position="190"/>
        <end position="212"/>
    </location>
</feature>
<accession>A0A840F0S1</accession>
<dbReference type="PROSITE" id="PS50109">
    <property type="entry name" value="HIS_KIN"/>
    <property type="match status" value="1"/>
</dbReference>
<dbReference type="SUPFAM" id="SSF55785">
    <property type="entry name" value="PYP-like sensor domain (PAS domain)"/>
    <property type="match status" value="1"/>
</dbReference>
<comment type="subcellular location">
    <subcellularLocation>
        <location evidence="2">Cell membrane</location>
        <topology evidence="2">Multi-pass membrane protein</topology>
    </subcellularLocation>
</comment>
<dbReference type="Pfam" id="PF02518">
    <property type="entry name" value="HATPase_c"/>
    <property type="match status" value="1"/>
</dbReference>
<dbReference type="PRINTS" id="PR00344">
    <property type="entry name" value="BCTRLSENSOR"/>
</dbReference>
<evidence type="ECO:0000256" key="1">
    <source>
        <dbReference type="ARBA" id="ARBA00000085"/>
    </source>
</evidence>
<dbReference type="InterPro" id="IPR003594">
    <property type="entry name" value="HATPase_dom"/>
</dbReference>
<evidence type="ECO:0000256" key="3">
    <source>
        <dbReference type="ARBA" id="ARBA00012438"/>
    </source>
</evidence>
<dbReference type="Gene3D" id="1.10.287.130">
    <property type="match status" value="1"/>
</dbReference>
<dbReference type="CDD" id="cd00075">
    <property type="entry name" value="HATPase"/>
    <property type="match status" value="1"/>
</dbReference>
<dbReference type="InterPro" id="IPR000014">
    <property type="entry name" value="PAS"/>
</dbReference>
<feature type="domain" description="Histidine kinase" evidence="15">
    <location>
        <begin position="440"/>
        <end position="547"/>
    </location>
</feature>
<evidence type="ECO:0000256" key="10">
    <source>
        <dbReference type="ARBA" id="ARBA00022840"/>
    </source>
</evidence>
<comment type="catalytic activity">
    <reaction evidence="1">
        <text>ATP + protein L-histidine = ADP + protein N-phospho-L-histidine.</text>
        <dbReference type="EC" id="2.7.13.3"/>
    </reaction>
</comment>
<evidence type="ECO:0000256" key="12">
    <source>
        <dbReference type="ARBA" id="ARBA00023012"/>
    </source>
</evidence>
<dbReference type="InterPro" id="IPR050980">
    <property type="entry name" value="2C_sensor_his_kinase"/>
</dbReference>
<keyword evidence="9 16" id="KW-0418">Kinase</keyword>
<evidence type="ECO:0000256" key="5">
    <source>
        <dbReference type="ARBA" id="ARBA00022553"/>
    </source>
</evidence>
<evidence type="ECO:0000313" key="16">
    <source>
        <dbReference type="EMBL" id="MBB4137471.1"/>
    </source>
</evidence>
<proteinExistence type="predicted"/>
<comment type="caution">
    <text evidence="16">The sequence shown here is derived from an EMBL/GenBank/DDBJ whole genome shotgun (WGS) entry which is preliminary data.</text>
</comment>
<dbReference type="SUPFAM" id="SSF103190">
    <property type="entry name" value="Sensory domain-like"/>
    <property type="match status" value="1"/>
</dbReference>
<dbReference type="SMART" id="SM00387">
    <property type="entry name" value="HATPase_c"/>
    <property type="match status" value="1"/>
</dbReference>
<keyword evidence="13 14" id="KW-0472">Membrane</keyword>
<dbReference type="AlphaFoldDB" id="A0A840F0S1"/>
<keyword evidence="8" id="KW-0547">Nucleotide-binding</keyword>
<keyword evidence="17" id="KW-1185">Reference proteome</keyword>
<gene>
    <name evidence="16" type="ORF">BKA16_004023</name>
</gene>
<dbReference type="Pfam" id="PF17203">
    <property type="entry name" value="sCache_3_2"/>
    <property type="match status" value="1"/>
</dbReference>
<evidence type="ECO:0000256" key="6">
    <source>
        <dbReference type="ARBA" id="ARBA00022679"/>
    </source>
</evidence>
<dbReference type="InterPro" id="IPR005467">
    <property type="entry name" value="His_kinase_dom"/>
</dbReference>
<dbReference type="EMBL" id="JACIFP010000001">
    <property type="protein sequence ID" value="MBB4137471.1"/>
    <property type="molecule type" value="Genomic_DNA"/>
</dbReference>
<dbReference type="InterPro" id="IPR039506">
    <property type="entry name" value="SPOB_a"/>
</dbReference>
<evidence type="ECO:0000256" key="11">
    <source>
        <dbReference type="ARBA" id="ARBA00022989"/>
    </source>
</evidence>
<dbReference type="SUPFAM" id="SSF55890">
    <property type="entry name" value="Sporulation response regulatory protein Spo0B"/>
    <property type="match status" value="1"/>
</dbReference>
<dbReference type="RefSeq" id="WP_221246928.1">
    <property type="nucleotide sequence ID" value="NZ_BAABHL010000119.1"/>
</dbReference>
<keyword evidence="5" id="KW-0597">Phosphoprotein</keyword>
<keyword evidence="11 14" id="KW-1133">Transmembrane helix</keyword>
<evidence type="ECO:0000259" key="15">
    <source>
        <dbReference type="PROSITE" id="PS50109"/>
    </source>
</evidence>
<dbReference type="Pfam" id="PF13188">
    <property type="entry name" value="PAS_8"/>
    <property type="match status" value="1"/>
</dbReference>
<dbReference type="InterPro" id="IPR004358">
    <property type="entry name" value="Sig_transdc_His_kin-like_C"/>
</dbReference>
<evidence type="ECO:0000256" key="4">
    <source>
        <dbReference type="ARBA" id="ARBA00022475"/>
    </source>
</evidence>
<dbReference type="InterPro" id="IPR016120">
    <property type="entry name" value="Sig_transdc_His_kin_SpoOB"/>
</dbReference>
<keyword evidence="12" id="KW-0902">Two-component regulatory system</keyword>
<dbReference type="PANTHER" id="PTHR44936:SF9">
    <property type="entry name" value="SENSOR PROTEIN CREC"/>
    <property type="match status" value="1"/>
</dbReference>
<dbReference type="Proteomes" id="UP000551501">
    <property type="component" value="Unassembled WGS sequence"/>
</dbReference>
<dbReference type="EC" id="2.7.13.3" evidence="3"/>
<reference evidence="16 17" key="1">
    <citation type="submission" date="2020-08" db="EMBL/GenBank/DDBJ databases">
        <title>Sequencing the genomes of 1000 actinobacteria strains.</title>
        <authorList>
            <person name="Klenk H.-P."/>
        </authorList>
    </citation>
    <scope>NUCLEOTIDE SEQUENCE [LARGE SCALE GENOMIC DNA]</scope>
    <source>
        <strain evidence="16 17">DSM 45298</strain>
    </source>
</reference>
<dbReference type="GO" id="GO:0005886">
    <property type="term" value="C:plasma membrane"/>
    <property type="evidence" value="ECO:0007669"/>
    <property type="project" value="UniProtKB-SubCell"/>
</dbReference>
<protein>
    <recommendedName>
        <fullName evidence="3">histidine kinase</fullName>
        <ecNumber evidence="3">2.7.13.3</ecNumber>
    </recommendedName>
</protein>
<dbReference type="InterPro" id="IPR035965">
    <property type="entry name" value="PAS-like_dom_sf"/>
</dbReference>
<keyword evidence="10" id="KW-0067">ATP-binding</keyword>
<dbReference type="SUPFAM" id="SSF55874">
    <property type="entry name" value="ATPase domain of HSP90 chaperone/DNA topoisomerase II/histidine kinase"/>
    <property type="match status" value="1"/>
</dbReference>
<name>A0A840F0S1_9ACTN</name>
<dbReference type="GO" id="GO:0000155">
    <property type="term" value="F:phosphorelay sensor kinase activity"/>
    <property type="evidence" value="ECO:0007669"/>
    <property type="project" value="InterPro"/>
</dbReference>
<evidence type="ECO:0000256" key="8">
    <source>
        <dbReference type="ARBA" id="ARBA00022741"/>
    </source>
</evidence>
<dbReference type="InterPro" id="IPR036890">
    <property type="entry name" value="HATPase_C_sf"/>
</dbReference>
<keyword evidence="6 16" id="KW-0808">Transferase</keyword>
<dbReference type="PANTHER" id="PTHR44936">
    <property type="entry name" value="SENSOR PROTEIN CREC"/>
    <property type="match status" value="1"/>
</dbReference>
<dbReference type="Pfam" id="PF14689">
    <property type="entry name" value="SPOB_a"/>
    <property type="match status" value="1"/>
</dbReference>
<dbReference type="InterPro" id="IPR029151">
    <property type="entry name" value="Sensor-like_sf"/>
</dbReference>
<evidence type="ECO:0000256" key="13">
    <source>
        <dbReference type="ARBA" id="ARBA00023136"/>
    </source>
</evidence>
<feature type="transmembrane region" description="Helical" evidence="14">
    <location>
        <begin position="20"/>
        <end position="41"/>
    </location>
</feature>
<dbReference type="Gene3D" id="3.30.565.10">
    <property type="entry name" value="Histidine kinase-like ATPase, C-terminal domain"/>
    <property type="match status" value="1"/>
</dbReference>
<dbReference type="InterPro" id="IPR033463">
    <property type="entry name" value="sCache_3"/>
</dbReference>
<keyword evidence="4" id="KW-1003">Cell membrane</keyword>
<sequence length="554" mass="58210">MADSPDGTAPVRRPGRVPLVAQVLLLQIAVIVVCLVVGFGWHIAKVDDDMRVEHAERALAVARAVAGDPDVRRLLLAEQGRDLDPAALASGVLQREALDITRRTGVLFVVIANADGVRVAHPDPAEIGRPVSTDPGAVLAGQDVMETDRGTLGESVRGKAPVTDDAGDVVGFVSTGISTQRVSDATRHDIVVTVGLAAAALAVGVMGSALLARRWRRLTLGLEPDELVDLVGEQRAVLHSLADGVLAIDAAGRLRMVNDRARRLLDVDATTGTSVDDLGLTPRIRRTLDRPHEVPIAATVGDRVVMASTHRVDADGRDLGMVLSVVDRTDIENLTAELDTVRSLSEALRAQRHETANRFHVLGGLLRHGDVDEAVDYLDEITGSGGRSGIDGLANVAEPHLHAFLDAKAVLARERGVTVTLGPQTWVAGALAEPVAATTVLGNLLDNAVEAAGPGGGVDVELLTDRRALWITVADDGPGIVFDDPGEVFDEGRSSKDHTAVPGGRGMGLSLCRQICRRHGGDLRVADPGGPSASARTVFVADLPDAMTEGPHDD</sequence>
<keyword evidence="7 14" id="KW-0812">Transmembrane</keyword>
<evidence type="ECO:0000256" key="2">
    <source>
        <dbReference type="ARBA" id="ARBA00004651"/>
    </source>
</evidence>
<dbReference type="Gene3D" id="3.30.450.20">
    <property type="entry name" value="PAS domain"/>
    <property type="match status" value="2"/>
</dbReference>
<evidence type="ECO:0000256" key="7">
    <source>
        <dbReference type="ARBA" id="ARBA00022692"/>
    </source>
</evidence>
<dbReference type="GO" id="GO:0005524">
    <property type="term" value="F:ATP binding"/>
    <property type="evidence" value="ECO:0007669"/>
    <property type="project" value="UniProtKB-KW"/>
</dbReference>
<evidence type="ECO:0000256" key="9">
    <source>
        <dbReference type="ARBA" id="ARBA00022777"/>
    </source>
</evidence>
<evidence type="ECO:0000256" key="14">
    <source>
        <dbReference type="SAM" id="Phobius"/>
    </source>
</evidence>
<evidence type="ECO:0000313" key="17">
    <source>
        <dbReference type="Proteomes" id="UP000551501"/>
    </source>
</evidence>